<reference evidence="2" key="1">
    <citation type="submission" date="2020-06" db="EMBL/GenBank/DDBJ databases">
        <authorList>
            <person name="Li T."/>
            <person name="Hu X."/>
            <person name="Zhang T."/>
            <person name="Song X."/>
            <person name="Zhang H."/>
            <person name="Dai N."/>
            <person name="Sheng W."/>
            <person name="Hou X."/>
            <person name="Wei L."/>
        </authorList>
    </citation>
    <scope>NUCLEOTIDE SEQUENCE</scope>
    <source>
        <strain evidence="2">KEN8</strain>
        <tissue evidence="2">Leaf</tissue>
    </source>
</reference>
<protein>
    <submittedName>
        <fullName evidence="2">Retrovirus-related Pol polyprotein from transposon RE2</fullName>
    </submittedName>
</protein>
<accession>A0AAW2IYE9</accession>
<organism evidence="2">
    <name type="scientific">Sesamum calycinum</name>
    <dbReference type="NCBI Taxonomy" id="2727403"/>
    <lineage>
        <taxon>Eukaryota</taxon>
        <taxon>Viridiplantae</taxon>
        <taxon>Streptophyta</taxon>
        <taxon>Embryophyta</taxon>
        <taxon>Tracheophyta</taxon>
        <taxon>Spermatophyta</taxon>
        <taxon>Magnoliopsida</taxon>
        <taxon>eudicotyledons</taxon>
        <taxon>Gunneridae</taxon>
        <taxon>Pentapetalae</taxon>
        <taxon>asterids</taxon>
        <taxon>lamiids</taxon>
        <taxon>Lamiales</taxon>
        <taxon>Pedaliaceae</taxon>
        <taxon>Sesamum</taxon>
    </lineage>
</organism>
<name>A0AAW2IYE9_9LAMI</name>
<reference evidence="2" key="2">
    <citation type="journal article" date="2024" name="Plant">
        <title>Genomic evolution and insights into agronomic trait innovations of Sesamum species.</title>
        <authorList>
            <person name="Miao H."/>
            <person name="Wang L."/>
            <person name="Qu L."/>
            <person name="Liu H."/>
            <person name="Sun Y."/>
            <person name="Le M."/>
            <person name="Wang Q."/>
            <person name="Wei S."/>
            <person name="Zheng Y."/>
            <person name="Lin W."/>
            <person name="Duan Y."/>
            <person name="Cao H."/>
            <person name="Xiong S."/>
            <person name="Wang X."/>
            <person name="Wei L."/>
            <person name="Li C."/>
            <person name="Ma Q."/>
            <person name="Ju M."/>
            <person name="Zhao R."/>
            <person name="Li G."/>
            <person name="Mu C."/>
            <person name="Tian Q."/>
            <person name="Mei H."/>
            <person name="Zhang T."/>
            <person name="Gao T."/>
            <person name="Zhang H."/>
        </authorList>
    </citation>
    <scope>NUCLEOTIDE SEQUENCE</scope>
    <source>
        <strain evidence="2">KEN8</strain>
    </source>
</reference>
<dbReference type="InterPro" id="IPR013103">
    <property type="entry name" value="RVT_2"/>
</dbReference>
<evidence type="ECO:0000313" key="2">
    <source>
        <dbReference type="EMBL" id="KAL0286843.1"/>
    </source>
</evidence>
<evidence type="ECO:0000259" key="1">
    <source>
        <dbReference type="Pfam" id="PF07727"/>
    </source>
</evidence>
<dbReference type="EMBL" id="JACGWM010001851">
    <property type="protein sequence ID" value="KAL0286843.1"/>
    <property type="molecule type" value="Genomic_DNA"/>
</dbReference>
<dbReference type="AlphaFoldDB" id="A0AAW2IYE9"/>
<proteinExistence type="predicted"/>
<dbReference type="Pfam" id="PF07727">
    <property type="entry name" value="RVT_2"/>
    <property type="match status" value="1"/>
</dbReference>
<sequence length="161" mass="18865">MDTDSQLDNDLRTYEEVISDIDLDKWLETMRSKMDSMGSNQVWTLVDPPKGVTPVGSKWVYKCNLEAEGEVTAFKARLVAKRYNQRPGVDFEETYLPVAMTKFIRILLIIAAWYDYEIWKMDVKTTFLNGYIEEEIYMNQLEDFTSVREEGVYQKVYNGLI</sequence>
<comment type="caution">
    <text evidence="2">The sequence shown here is derived from an EMBL/GenBank/DDBJ whole genome shotgun (WGS) entry which is preliminary data.</text>
</comment>
<gene>
    <name evidence="2" type="ORF">Scaly_2781000</name>
</gene>
<feature type="domain" description="Reverse transcriptase Ty1/copia-type" evidence="1">
    <location>
        <begin position="40"/>
        <end position="152"/>
    </location>
</feature>